<dbReference type="AlphaFoldDB" id="A0AAD1XZU1"/>
<dbReference type="Proteomes" id="UP001295684">
    <property type="component" value="Unassembled WGS sequence"/>
</dbReference>
<keyword evidence="3" id="KW-1185">Reference proteome</keyword>
<proteinExistence type="predicted"/>
<accession>A0AAD1XZU1</accession>
<name>A0AAD1XZU1_EUPCR</name>
<keyword evidence="1" id="KW-0175">Coiled coil</keyword>
<protein>
    <submittedName>
        <fullName evidence="2">Uncharacterized protein</fullName>
    </submittedName>
</protein>
<reference evidence="2" key="1">
    <citation type="submission" date="2023-07" db="EMBL/GenBank/DDBJ databases">
        <authorList>
            <consortium name="AG Swart"/>
            <person name="Singh M."/>
            <person name="Singh A."/>
            <person name="Seah K."/>
            <person name="Emmerich C."/>
        </authorList>
    </citation>
    <scope>NUCLEOTIDE SEQUENCE</scope>
    <source>
        <strain evidence="2">DP1</strain>
    </source>
</reference>
<comment type="caution">
    <text evidence="2">The sequence shown here is derived from an EMBL/GenBank/DDBJ whole genome shotgun (WGS) entry which is preliminary data.</text>
</comment>
<sequence>MNERFECLREQIFAEVRSMTQGIQMRVDTINDKTRKSVLLSELIEQSQFDIEEGNLLKTLIRLCNQTFEKTISSIQIELDDHRIRLDDSAKNQEKKIDGVLSDYERLENKIKDQEWATKLHSEVLSSKAETASVKKIENMLHYYCEMEKFKDFECSVYKEFSALKDEMVQHNRDTSQEMAYFAKKFEDSLFEKQRDIITSVNKRLESFTELKTYHEQVGAIKAEIEVILAKIQLASEDLKEIKTISDSIDCKLKDKVENNDFVEKIDEIQKQFQKYALYSEIKRVELKIDPIIDDINKKLEYYESDNKMNKHIISRFDEVLTSKASKFSIDQIYLNFAEYMSNESFKKFEQSLKNDTQTTHKKINDMESDLESMKDYLREEVKKSMRRALGNLNSHIINLAGGRPINDIEFEACLRLKADKEETDKLDYNKANKEEMTSTLEKIKKLETQLKDATVLFMECVKDNIFLQNENKHKVINRNASLFQQLKTIHKWINQDEKTHPKIIVQRKQGREKSMVLPETASKLLRRKRKRNLVLKSPDPIRPARILPSTYEESSTMETKVSLKNSSRNLDKYRKYRICSPPKDGFCNPNSMPIEIQKLSLLRTLEKKSRTFSPMHVSDKKLFLDGPGSATHPKKFGRIIIKNKKAPPNSSLDEF</sequence>
<feature type="coiled-coil region" evidence="1">
    <location>
        <begin position="90"/>
        <end position="117"/>
    </location>
</feature>
<organism evidence="2 3">
    <name type="scientific">Euplotes crassus</name>
    <dbReference type="NCBI Taxonomy" id="5936"/>
    <lineage>
        <taxon>Eukaryota</taxon>
        <taxon>Sar</taxon>
        <taxon>Alveolata</taxon>
        <taxon>Ciliophora</taxon>
        <taxon>Intramacronucleata</taxon>
        <taxon>Spirotrichea</taxon>
        <taxon>Hypotrichia</taxon>
        <taxon>Euplotida</taxon>
        <taxon>Euplotidae</taxon>
        <taxon>Moneuplotes</taxon>
    </lineage>
</organism>
<dbReference type="EMBL" id="CAMPGE010023078">
    <property type="protein sequence ID" value="CAI2381055.1"/>
    <property type="molecule type" value="Genomic_DNA"/>
</dbReference>
<evidence type="ECO:0000313" key="2">
    <source>
        <dbReference type="EMBL" id="CAI2381055.1"/>
    </source>
</evidence>
<evidence type="ECO:0000256" key="1">
    <source>
        <dbReference type="SAM" id="Coils"/>
    </source>
</evidence>
<gene>
    <name evidence="2" type="ORF">ECRASSUSDP1_LOCUS22500</name>
</gene>
<evidence type="ECO:0000313" key="3">
    <source>
        <dbReference type="Proteomes" id="UP001295684"/>
    </source>
</evidence>